<evidence type="ECO:0000313" key="2">
    <source>
        <dbReference type="EMBL" id="SUK44959.1"/>
    </source>
</evidence>
<name>A0A380DRS3_STAAU</name>
<dbReference type="AlphaFoldDB" id="A0A380DRS3"/>
<keyword evidence="1" id="KW-0732">Signal</keyword>
<dbReference type="EMBL" id="UHAQ01000002">
    <property type="protein sequence ID" value="SUK44959.1"/>
    <property type="molecule type" value="Genomic_DNA"/>
</dbReference>
<evidence type="ECO:0000313" key="3">
    <source>
        <dbReference type="Proteomes" id="UP000254502"/>
    </source>
</evidence>
<sequence>MKMNRLVKSSVATSMALLLLSNTANAEGKITPVSVKRSMTKLLYTKQQPQQILINLKFHRF</sequence>
<feature type="signal peptide" evidence="1">
    <location>
        <begin position="1"/>
        <end position="26"/>
    </location>
</feature>
<evidence type="ECO:0000256" key="1">
    <source>
        <dbReference type="SAM" id="SignalP"/>
    </source>
</evidence>
<reference evidence="2 3" key="1">
    <citation type="submission" date="2018-06" db="EMBL/GenBank/DDBJ databases">
        <authorList>
            <consortium name="Pathogen Informatics"/>
            <person name="Doyle S."/>
        </authorList>
    </citation>
    <scope>NUCLEOTIDE SEQUENCE [LARGE SCALE GENOMIC DNA]</scope>
    <source>
        <strain evidence="2 3">NCTC5664</strain>
    </source>
</reference>
<gene>
    <name evidence="2" type="primary">hlgB_3</name>
    <name evidence="2" type="ORF">NCTC5664_01422</name>
</gene>
<accession>A0A380DRS3</accession>
<dbReference type="Proteomes" id="UP000254502">
    <property type="component" value="Unassembled WGS sequence"/>
</dbReference>
<protein>
    <submittedName>
        <fullName evidence="2">Gamma-hemolysin component B</fullName>
    </submittedName>
</protein>
<organism evidence="2 3">
    <name type="scientific">Staphylococcus aureus</name>
    <dbReference type="NCBI Taxonomy" id="1280"/>
    <lineage>
        <taxon>Bacteria</taxon>
        <taxon>Bacillati</taxon>
        <taxon>Bacillota</taxon>
        <taxon>Bacilli</taxon>
        <taxon>Bacillales</taxon>
        <taxon>Staphylococcaceae</taxon>
        <taxon>Staphylococcus</taxon>
    </lineage>
</organism>
<feature type="chain" id="PRO_5017054076" evidence="1">
    <location>
        <begin position="27"/>
        <end position="61"/>
    </location>
</feature>
<proteinExistence type="predicted"/>